<organism evidence="1 2">
    <name type="scientific">Apiospora phragmitis</name>
    <dbReference type="NCBI Taxonomy" id="2905665"/>
    <lineage>
        <taxon>Eukaryota</taxon>
        <taxon>Fungi</taxon>
        <taxon>Dikarya</taxon>
        <taxon>Ascomycota</taxon>
        <taxon>Pezizomycotina</taxon>
        <taxon>Sordariomycetes</taxon>
        <taxon>Xylariomycetidae</taxon>
        <taxon>Amphisphaeriales</taxon>
        <taxon>Apiosporaceae</taxon>
        <taxon>Apiospora</taxon>
    </lineage>
</organism>
<name>A0ABR1T8S9_9PEZI</name>
<comment type="caution">
    <text evidence="1">The sequence shown here is derived from an EMBL/GenBank/DDBJ whole genome shotgun (WGS) entry which is preliminary data.</text>
</comment>
<gene>
    <name evidence="1" type="ORF">PG994_013502</name>
</gene>
<sequence>MAMDSITLPTVEAPEPEFKVSTIDKLVTRCVIMCHDLKGKPNDYDSFPEIKYITDKEVEERAALNLHPKDVDFYSTSEIGRPLEYFRGQGHQGYLVCFGVAPSDPNTAEYTM</sequence>
<proteinExistence type="predicted"/>
<accession>A0ABR1T8S9</accession>
<keyword evidence="2" id="KW-1185">Reference proteome</keyword>
<reference evidence="1 2" key="1">
    <citation type="submission" date="2023-01" db="EMBL/GenBank/DDBJ databases">
        <title>Analysis of 21 Apiospora genomes using comparative genomics revels a genus with tremendous synthesis potential of carbohydrate active enzymes and secondary metabolites.</title>
        <authorList>
            <person name="Sorensen T."/>
        </authorList>
    </citation>
    <scope>NUCLEOTIDE SEQUENCE [LARGE SCALE GENOMIC DNA]</scope>
    <source>
        <strain evidence="1 2">CBS 135458</strain>
    </source>
</reference>
<dbReference type="GeneID" id="92097974"/>
<protein>
    <submittedName>
        <fullName evidence="1">Uncharacterized protein</fullName>
    </submittedName>
</protein>
<dbReference type="RefSeq" id="XP_066709872.1">
    <property type="nucleotide sequence ID" value="XM_066864911.1"/>
</dbReference>
<dbReference type="Proteomes" id="UP001480595">
    <property type="component" value="Unassembled WGS sequence"/>
</dbReference>
<dbReference type="EMBL" id="JAQQWL010000013">
    <property type="protein sequence ID" value="KAK8043019.1"/>
    <property type="molecule type" value="Genomic_DNA"/>
</dbReference>
<evidence type="ECO:0000313" key="2">
    <source>
        <dbReference type="Proteomes" id="UP001480595"/>
    </source>
</evidence>
<evidence type="ECO:0000313" key="1">
    <source>
        <dbReference type="EMBL" id="KAK8043019.1"/>
    </source>
</evidence>